<organism evidence="5 6">
    <name type="scientific">Vibrio campbellii (strain ATCC BAA-1116)</name>
    <dbReference type="NCBI Taxonomy" id="2902295"/>
    <lineage>
        <taxon>Bacteria</taxon>
        <taxon>Pseudomonadati</taxon>
        <taxon>Pseudomonadota</taxon>
        <taxon>Gammaproteobacteria</taxon>
        <taxon>Vibrionales</taxon>
        <taxon>Vibrionaceae</taxon>
        <taxon>Vibrio</taxon>
    </lineage>
</organism>
<dbReference type="AlphaFoldDB" id="A7N2D5"/>
<dbReference type="Pfam" id="PF02784">
    <property type="entry name" value="Orn_Arg_deC_N"/>
    <property type="match status" value="1"/>
</dbReference>
<evidence type="ECO:0000256" key="2">
    <source>
        <dbReference type="ARBA" id="ARBA00011738"/>
    </source>
</evidence>
<gene>
    <name evidence="5" type="ordered locus">VIBHAR_06065</name>
</gene>
<dbReference type="SUPFAM" id="SSF50621">
    <property type="entry name" value="Alanine racemase C-terminal domain-like"/>
    <property type="match status" value="1"/>
</dbReference>
<dbReference type="GO" id="GO:0008836">
    <property type="term" value="F:diaminopimelate decarboxylase activity"/>
    <property type="evidence" value="ECO:0007669"/>
    <property type="project" value="TreeGrafter"/>
</dbReference>
<evidence type="ECO:0000313" key="6">
    <source>
        <dbReference type="Proteomes" id="UP000008152"/>
    </source>
</evidence>
<dbReference type="Gene3D" id="3.20.20.10">
    <property type="entry name" value="Alanine racemase"/>
    <property type="match status" value="1"/>
</dbReference>
<feature type="domain" description="Orn/DAP/Arg decarboxylase 2 N-terminal" evidence="4">
    <location>
        <begin position="47"/>
        <end position="274"/>
    </location>
</feature>
<dbReference type="InterPro" id="IPR009006">
    <property type="entry name" value="Ala_racemase/Decarboxylase_C"/>
</dbReference>
<dbReference type="Gene3D" id="2.40.37.10">
    <property type="entry name" value="Lyase, Ornithine Decarboxylase, Chain A, domain 1"/>
    <property type="match status" value="1"/>
</dbReference>
<dbReference type="Proteomes" id="UP000008152">
    <property type="component" value="Chromosome II"/>
</dbReference>
<comment type="cofactor">
    <cofactor evidence="1">
        <name>pyridoxal 5'-phosphate</name>
        <dbReference type="ChEBI" id="CHEBI:597326"/>
    </cofactor>
</comment>
<evidence type="ECO:0000256" key="3">
    <source>
        <dbReference type="ARBA" id="ARBA00022898"/>
    </source>
</evidence>
<dbReference type="GO" id="GO:0009089">
    <property type="term" value="P:lysine biosynthetic process via diaminopimelate"/>
    <property type="evidence" value="ECO:0007669"/>
    <property type="project" value="TreeGrafter"/>
</dbReference>
<dbReference type="PANTHER" id="PTHR43727">
    <property type="entry name" value="DIAMINOPIMELATE DECARBOXYLASE"/>
    <property type="match status" value="1"/>
</dbReference>
<evidence type="ECO:0000256" key="1">
    <source>
        <dbReference type="ARBA" id="ARBA00001933"/>
    </source>
</evidence>
<name>A7N2D5_VIBC1</name>
<protein>
    <recommendedName>
        <fullName evidence="4">Orn/DAP/Arg decarboxylase 2 N-terminal domain-containing protein</fullName>
    </recommendedName>
</protein>
<dbReference type="EMBL" id="CP000790">
    <property type="protein sequence ID" value="ABU73958.1"/>
    <property type="molecule type" value="Genomic_DNA"/>
</dbReference>
<dbReference type="SUPFAM" id="SSF51419">
    <property type="entry name" value="PLP-binding barrel"/>
    <property type="match status" value="1"/>
</dbReference>
<dbReference type="RefSeq" id="WP_012129575.1">
    <property type="nucleotide sequence ID" value="NC_009784.1"/>
</dbReference>
<dbReference type="InterPro" id="IPR029066">
    <property type="entry name" value="PLP-binding_barrel"/>
</dbReference>
<dbReference type="PATRIC" id="fig|338187.25.peg.4247"/>
<dbReference type="KEGG" id="vha:VIBHAR_06065"/>
<sequence length="418" mass="46708">MYQPYKKVTDLIKFSREYKTPSIIYSEVIISEQCAAIVEPISQSPMEGRVFFPIKASYEPIVLKTLVNNSISGFEVMSYHELKHIRALFGYQYPLIFSGLCPDECTLRLLCFEQDILVINSLNDCFRVVDLLQSSTDGSRITLLLRISFPCLNSEIGYNGRNSKLGIIAYSNEMYRCLELLERHEGINLEGIHCHQLIHESSASEYRKMIHQMAKLIDSIESSTSFKLAVCDIGGGLESMPNIKTRSVVKQICQEFNEILPDRSLIFEPGRALVNSGGICVTKVIGQRVRTQTHHCTVDVGSNLLVPTSSKRYHIIHEDIINSEASLKEASCAVKVTFSDRVLSPANTIEDNVMMLSPPQVGSLLLIGNAGAYTSALEHQWLQPLHSTYFLSSSGDIETLLSSEDALAAWKGRWGTDV</sequence>
<accession>A7N2D5</accession>
<dbReference type="PANTHER" id="PTHR43727:SF2">
    <property type="entry name" value="GROUP IV DECARBOXYLASE"/>
    <property type="match status" value="1"/>
</dbReference>
<dbReference type="PRINTS" id="PR01179">
    <property type="entry name" value="ODADCRBXLASE"/>
</dbReference>
<reference evidence="5 6" key="1">
    <citation type="submission" date="2007-08" db="EMBL/GenBank/DDBJ databases">
        <authorList>
            <consortium name="The Vibrio harveyi Genome Sequencing Project"/>
            <person name="Bassler B."/>
            <person name="Clifton S.W."/>
            <person name="Fulton L."/>
            <person name="Delehaunty K."/>
            <person name="Fronick C."/>
            <person name="Harrison M."/>
            <person name="Markivic C."/>
            <person name="Fulton R."/>
            <person name="Tin-Wollam A.-M."/>
            <person name="Shah N."/>
            <person name="Pepin K."/>
            <person name="Nash W."/>
            <person name="Thiruvilangam P."/>
            <person name="Bhonagiri V."/>
            <person name="Waters C."/>
            <person name="Tu K.C."/>
            <person name="Irgon J."/>
            <person name="Wilson R.K."/>
        </authorList>
    </citation>
    <scope>NUCLEOTIDE SEQUENCE [LARGE SCALE GENOMIC DNA]</scope>
    <source>
        <strain evidence="6">ATCC BAA-1116 / BB120</strain>
    </source>
</reference>
<evidence type="ECO:0000259" key="4">
    <source>
        <dbReference type="Pfam" id="PF02784"/>
    </source>
</evidence>
<keyword evidence="3" id="KW-0663">Pyridoxal phosphate</keyword>
<evidence type="ECO:0000313" key="5">
    <source>
        <dbReference type="EMBL" id="ABU73958.1"/>
    </source>
</evidence>
<dbReference type="InterPro" id="IPR000183">
    <property type="entry name" value="Orn/DAP/Arg_de-COase"/>
</dbReference>
<dbReference type="InterPro" id="IPR022644">
    <property type="entry name" value="De-COase2_N"/>
</dbReference>
<proteinExistence type="predicted"/>
<comment type="subunit">
    <text evidence="2">Homodimer.</text>
</comment>